<proteinExistence type="predicted"/>
<name>A0A6N9JJP9_9ACTN</name>
<dbReference type="Proteomes" id="UP000469380">
    <property type="component" value="Unassembled WGS sequence"/>
</dbReference>
<protein>
    <submittedName>
        <fullName evidence="1">Uncharacterized protein</fullName>
    </submittedName>
</protein>
<dbReference type="AlphaFoldDB" id="A0A6N9JJP9"/>
<reference evidence="1 2" key="1">
    <citation type="journal article" date="2019" name="Nat. Med.">
        <title>A library of human gut bacterial isolates paired with longitudinal multiomics data enables mechanistic microbiome research.</title>
        <authorList>
            <person name="Poyet M."/>
            <person name="Groussin M."/>
            <person name="Gibbons S.M."/>
            <person name="Avila-Pacheco J."/>
            <person name="Jiang X."/>
            <person name="Kearney S.M."/>
            <person name="Perrotta A.R."/>
            <person name="Berdy B."/>
            <person name="Zhao S."/>
            <person name="Lieberman T.D."/>
            <person name="Swanson P.K."/>
            <person name="Smith M."/>
            <person name="Roesemann S."/>
            <person name="Alexander J.E."/>
            <person name="Rich S.A."/>
            <person name="Livny J."/>
            <person name="Vlamakis H."/>
            <person name="Clish C."/>
            <person name="Bullock K."/>
            <person name="Deik A."/>
            <person name="Scott J."/>
            <person name="Pierce K.A."/>
            <person name="Xavier R.J."/>
            <person name="Alm E.J."/>
        </authorList>
    </citation>
    <scope>NUCLEOTIDE SEQUENCE [LARGE SCALE GENOMIC DNA]</scope>
    <source>
        <strain evidence="1 2">BIOML-A20</strain>
    </source>
</reference>
<evidence type="ECO:0000313" key="1">
    <source>
        <dbReference type="EMBL" id="MZJ39947.1"/>
    </source>
</evidence>
<accession>A0A6N9JJP9</accession>
<dbReference type="EMBL" id="WWSR01000015">
    <property type="protein sequence ID" value="MZJ39947.1"/>
    <property type="molecule type" value="Genomic_DNA"/>
</dbReference>
<evidence type="ECO:0000313" key="2">
    <source>
        <dbReference type="Proteomes" id="UP000469380"/>
    </source>
</evidence>
<dbReference type="RefSeq" id="WP_161160797.1">
    <property type="nucleotide sequence ID" value="NZ_JAQLFL010000001.1"/>
</dbReference>
<organism evidence="1 2">
    <name type="scientific">Collinsella aerofaciens</name>
    <dbReference type="NCBI Taxonomy" id="74426"/>
    <lineage>
        <taxon>Bacteria</taxon>
        <taxon>Bacillati</taxon>
        <taxon>Actinomycetota</taxon>
        <taxon>Coriobacteriia</taxon>
        <taxon>Coriobacteriales</taxon>
        <taxon>Coriobacteriaceae</taxon>
        <taxon>Collinsella</taxon>
    </lineage>
</organism>
<comment type="caution">
    <text evidence="1">The sequence shown here is derived from an EMBL/GenBank/DDBJ whole genome shotgun (WGS) entry which is preliminary data.</text>
</comment>
<gene>
    <name evidence="1" type="ORF">GT464_08350</name>
</gene>
<sequence>MGLFGNILRAAGIVAKKPSGKYPEPAVPTPPAFIPMSYENNVALSGDCERQVYVYYGEPLSGIKIGEYFGADIVTEPLVLTSALTGGTWDTSDNGVALAYRGMVFGATSALGQTLSKIVRSGTGVTVRCRMVGWYAPGVPDVIMTIPDPDEIFAWVDACEGLGRFVAFDKRHDEECEAATSKVQTARWLSKMCGRELPVGVDGDCVYIEDDKWAGRRKSGIFPVEVSTELIPTPRGSKAKPHVAVFVNGAMAADVSARCVHYKTLAEHAGERPYFACCQKREGHDGSPIWRVTVVYLGR</sequence>